<evidence type="ECO:0000313" key="2">
    <source>
        <dbReference type="EMBL" id="CAA74902.1"/>
    </source>
</evidence>
<dbReference type="PRINTS" id="PR01217">
    <property type="entry name" value="PRICHEXTENSN"/>
</dbReference>
<dbReference type="OrthoDB" id="28183at10239"/>
<protein>
    <submittedName>
        <fullName evidence="2">Rex protein</fullName>
    </submittedName>
</protein>
<dbReference type="EMBL" id="Y14570">
    <property type="protein sequence ID" value="CAA74902.1"/>
    <property type="molecule type" value="Genomic_DNA"/>
</dbReference>
<feature type="region of interest" description="Disordered" evidence="1">
    <location>
        <begin position="64"/>
        <end position="170"/>
    </location>
</feature>
<dbReference type="KEGG" id="vg:1724971"/>
<feature type="region of interest" description="Disordered" evidence="1">
    <location>
        <begin position="1"/>
        <end position="32"/>
    </location>
</feature>
<dbReference type="Proteomes" id="UP000201934">
    <property type="component" value="Segment"/>
</dbReference>
<feature type="compositionally biased region" description="Polar residues" evidence="1">
    <location>
        <begin position="160"/>
        <end position="170"/>
    </location>
</feature>
<reference evidence="2" key="1">
    <citation type="journal article" date="1998" name="Virology">
        <title>The simian T-lymphotropic virus STLV-PP1664 from Pan paniscus is distinctly related to HTLV-2 but differs in genomic organization.</title>
        <authorList>
            <person name="Van Brussel M."/>
            <person name="Salemi M."/>
            <person name="Liu H.F."/>
            <person name="Gabriels J."/>
            <person name="Goubau P."/>
            <person name="Desmyter J."/>
            <person name="Vandamme A.M."/>
        </authorList>
    </citation>
    <scope>NUCLEOTIDE SEQUENCE [LARGE SCALE GENOMIC DNA]</scope>
    <source>
        <strain evidence="2">PP1664</strain>
    </source>
</reference>
<organism evidence="2">
    <name type="scientific">Simian T-lymphotropic virus 2</name>
    <dbReference type="NCBI Taxonomy" id="33748"/>
    <lineage>
        <taxon>Viruses</taxon>
        <taxon>Riboviria</taxon>
        <taxon>Pararnavirae</taxon>
        <taxon>Artverviricota</taxon>
        <taxon>Revtraviricetes</taxon>
        <taxon>Ortervirales</taxon>
        <taxon>Retroviridae</taxon>
        <taxon>Orthoretrovirinae</taxon>
        <taxon>Deltaretrovirus</taxon>
        <taxon>Deltaretrovirus priTlym2</taxon>
        <taxon>Primate T-lymphotropic virus 2</taxon>
    </lineage>
</organism>
<sequence length="170" mass="17960">MPKARRQRTRRTRSNRPPTPWPTFQVSDRASSMDTQSTCLAIVFKPIGVPFQVGFVPPACTGMPFSPPARSTSSPGTPSMDALSALLSNTLSLGSPPSPPREPPRPSRSSLPLPLLSPPRFHPPFSNPCVNSPPTGTGAYTQLSETSSPPLPSPTPVSGPKTSTPPGEEP</sequence>
<proteinExistence type="predicted"/>
<name>O70642_9DELA</name>
<dbReference type="RefSeq" id="NP_056908.1">
    <property type="nucleotide sequence ID" value="NC_001815.1"/>
</dbReference>
<accession>O70642</accession>
<evidence type="ECO:0000256" key="1">
    <source>
        <dbReference type="SAM" id="MobiDB-lite"/>
    </source>
</evidence>
<dbReference type="GeneID" id="1724971"/>
<feature type="compositionally biased region" description="Pro residues" evidence="1">
    <location>
        <begin position="115"/>
        <end position="126"/>
    </location>
</feature>
<feature type="compositionally biased region" description="Low complexity" evidence="1">
    <location>
        <begin position="83"/>
        <end position="95"/>
    </location>
</feature>
<feature type="compositionally biased region" description="Polar residues" evidence="1">
    <location>
        <begin position="128"/>
        <end position="142"/>
    </location>
</feature>
<feature type="compositionally biased region" description="Basic residues" evidence="1">
    <location>
        <begin position="1"/>
        <end position="14"/>
    </location>
</feature>